<dbReference type="OrthoDB" id="9758101at2"/>
<keyword evidence="6" id="KW-0378">Hydrolase</keyword>
<dbReference type="InterPro" id="IPR012939">
    <property type="entry name" value="Glyco_hydro_92"/>
</dbReference>
<dbReference type="Gene3D" id="2.70.98.10">
    <property type="match status" value="1"/>
</dbReference>
<dbReference type="GO" id="GO:0030246">
    <property type="term" value="F:carbohydrate binding"/>
    <property type="evidence" value="ECO:0007669"/>
    <property type="project" value="InterPro"/>
</dbReference>
<dbReference type="InterPro" id="IPR050883">
    <property type="entry name" value="PNGase"/>
</dbReference>
<keyword evidence="7" id="KW-1185">Reference proteome</keyword>
<gene>
    <name evidence="6" type="ORF">DJ568_12930</name>
</gene>
<dbReference type="Gene3D" id="1.20.1610.10">
    <property type="entry name" value="alpha-1,2-mannosidases domains"/>
    <property type="match status" value="1"/>
</dbReference>
<dbReference type="GO" id="GO:0005975">
    <property type="term" value="P:carbohydrate metabolic process"/>
    <property type="evidence" value="ECO:0007669"/>
    <property type="project" value="InterPro"/>
</dbReference>
<dbReference type="InterPro" id="IPR008928">
    <property type="entry name" value="6-hairpin_glycosidase_sf"/>
</dbReference>
<dbReference type="GO" id="GO:0000224">
    <property type="term" value="F:peptide-N4-(N-acetyl-beta-glucosaminyl)asparagine amidase activity"/>
    <property type="evidence" value="ECO:0007669"/>
    <property type="project" value="TreeGrafter"/>
</dbReference>
<accession>A0A367GNE9</accession>
<dbReference type="RefSeq" id="WP_114005712.1">
    <property type="nucleotide sequence ID" value="NZ_QGDC01000007.1"/>
</dbReference>
<evidence type="ECO:0000259" key="5">
    <source>
        <dbReference type="Pfam" id="PF17678"/>
    </source>
</evidence>
<feature type="domain" description="Glycosyl hydrolase family 92" evidence="4">
    <location>
        <begin position="273"/>
        <end position="737"/>
    </location>
</feature>
<evidence type="ECO:0000313" key="6">
    <source>
        <dbReference type="EMBL" id="RCH54201.1"/>
    </source>
</evidence>
<dbReference type="FunFam" id="3.30.2080.10:FF:000001">
    <property type="entry name" value="Alpha-1,2-mannosidase subfamily"/>
    <property type="match status" value="1"/>
</dbReference>
<dbReference type="FunFam" id="1.20.1610.10:FF:000001">
    <property type="entry name" value="Putative alpha-1,2-mannosidase"/>
    <property type="match status" value="1"/>
</dbReference>
<dbReference type="Gene3D" id="3.30.2080.10">
    <property type="entry name" value="GH92 mannosidase domain"/>
    <property type="match status" value="1"/>
</dbReference>
<dbReference type="Proteomes" id="UP000253209">
    <property type="component" value="Unassembled WGS sequence"/>
</dbReference>
<dbReference type="EMBL" id="QGDC01000007">
    <property type="protein sequence ID" value="RCH54201.1"/>
    <property type="molecule type" value="Genomic_DNA"/>
</dbReference>
<comment type="caution">
    <text evidence="6">The sequence shown here is derived from an EMBL/GenBank/DDBJ whole genome shotgun (WGS) entry which is preliminary data.</text>
</comment>
<organism evidence="6 7">
    <name type="scientific">Mucilaginibacter hurinus</name>
    <dbReference type="NCBI Taxonomy" id="2201324"/>
    <lineage>
        <taxon>Bacteria</taxon>
        <taxon>Pseudomonadati</taxon>
        <taxon>Bacteroidota</taxon>
        <taxon>Sphingobacteriia</taxon>
        <taxon>Sphingobacteriales</taxon>
        <taxon>Sphingobacteriaceae</taxon>
        <taxon>Mucilaginibacter</taxon>
    </lineage>
</organism>
<evidence type="ECO:0000256" key="2">
    <source>
        <dbReference type="ARBA" id="ARBA00011245"/>
    </source>
</evidence>
<dbReference type="Pfam" id="PF17678">
    <property type="entry name" value="Glyco_hydro_92N"/>
    <property type="match status" value="1"/>
</dbReference>
<sequence>MKKILTFAFSAAVSVTVAQQKPLIDYVNPIIGTGGTAHTYPGPTVPFGMVQPGPDTGFGLWEHCAGYYYNNPTIIGFSNTHISGTGVGDLGDVMLQPATGSVKTERGDEKIPGSGYRSRFSHDDEKASPGYYQVRLLDHNVNVELTATERAGLHKYTFPRNADSSYVILDMGHVVTSEKGKTIWGFIQVVNDSTVLGYRLSKALATERYMYYAIRFSRPFSKFNLMKFQERISVAHPVQGSGDEVKAVFRYTTKHDKPLLVKVGLSAVDADGALANLDAEIPHWNFDKVKKQAEDKWERELSKVTAVKADNKTKTIFYTALYHTMLAPTIYMDADGRYRGVDNKIHQDSNFLNYTLFSLWDTFRAEHPLFTLLYPERVNDMITSMLMHYKQSAYRVLPKWSFHANETWTMIGYHAVPVIADAYLKGFKGFDSELALEAMKASANAPFEGMEYYKTIGYVPIDKEPEAASKTMEYAYDDWTIAAMAKKMGKTDDYNIFLKRSANYKNVYDSKINFARAKLLNGQFKTPFDPLHMRYGGDYTEGNAWQYSWFVPHDIGGLMTLMGGRDKFSAKLDTLLSMKETVNDMSGEQPYDVTGMVGQYAHGNEPSHHIAYLYNYADQPWKTQETVHKIMTRLYNNTPDGLAGNDDCGQMSAWYVWSALGMYPVNPAGGVYSIGTPSLSSATINLQGGKQLVVKANNLSMANRYVRSIKLNGRPYKKTWITHELLYRGGIMEFEMAGKPVKNWFTGNDLEAEKMLNK</sequence>
<evidence type="ECO:0000256" key="1">
    <source>
        <dbReference type="ARBA" id="ARBA00001913"/>
    </source>
</evidence>
<feature type="domain" description="Glycosyl hydrolase family 92 N-terminal" evidence="5">
    <location>
        <begin position="26"/>
        <end position="266"/>
    </location>
</feature>
<evidence type="ECO:0000259" key="4">
    <source>
        <dbReference type="Pfam" id="PF07971"/>
    </source>
</evidence>
<dbReference type="PANTHER" id="PTHR12143">
    <property type="entry name" value="PEPTIDE N-GLYCANASE PNGASE -RELATED"/>
    <property type="match status" value="1"/>
</dbReference>
<keyword evidence="3" id="KW-0106">Calcium</keyword>
<comment type="subunit">
    <text evidence="2">Monomer.</text>
</comment>
<comment type="cofactor">
    <cofactor evidence="1">
        <name>Ca(2+)</name>
        <dbReference type="ChEBI" id="CHEBI:29108"/>
    </cofactor>
</comment>
<dbReference type="Pfam" id="PF07971">
    <property type="entry name" value="Glyco_hydro_92"/>
    <property type="match status" value="1"/>
</dbReference>
<dbReference type="PANTHER" id="PTHR12143:SF39">
    <property type="entry name" value="SECRETED PROTEIN"/>
    <property type="match status" value="1"/>
</dbReference>
<dbReference type="NCBIfam" id="TIGR01180">
    <property type="entry name" value="aman2_put"/>
    <property type="match status" value="1"/>
</dbReference>
<proteinExistence type="predicted"/>
<evidence type="ECO:0000256" key="3">
    <source>
        <dbReference type="ARBA" id="ARBA00022837"/>
    </source>
</evidence>
<dbReference type="AlphaFoldDB" id="A0A367GNE9"/>
<dbReference type="InterPro" id="IPR005887">
    <property type="entry name" value="GH92_a_mannosidase_put"/>
</dbReference>
<dbReference type="InterPro" id="IPR041371">
    <property type="entry name" value="GH92_N"/>
</dbReference>
<dbReference type="SUPFAM" id="SSF48208">
    <property type="entry name" value="Six-hairpin glycosidases"/>
    <property type="match status" value="1"/>
</dbReference>
<dbReference type="InterPro" id="IPR014718">
    <property type="entry name" value="GH-type_carb-bd"/>
</dbReference>
<dbReference type="GO" id="GO:0006516">
    <property type="term" value="P:glycoprotein catabolic process"/>
    <property type="evidence" value="ECO:0007669"/>
    <property type="project" value="TreeGrafter"/>
</dbReference>
<dbReference type="FunFam" id="1.20.1050.60:FF:000001">
    <property type="entry name" value="Putative alpha-1,2-mannosidase"/>
    <property type="match status" value="1"/>
</dbReference>
<dbReference type="Gene3D" id="1.20.1050.60">
    <property type="entry name" value="alpha-1,2-mannosidase"/>
    <property type="match status" value="1"/>
</dbReference>
<name>A0A367GNE9_9SPHI</name>
<dbReference type="GO" id="GO:0005829">
    <property type="term" value="C:cytosol"/>
    <property type="evidence" value="ECO:0007669"/>
    <property type="project" value="TreeGrafter"/>
</dbReference>
<reference evidence="6 7" key="1">
    <citation type="submission" date="2018-05" db="EMBL/GenBank/DDBJ databases">
        <title>Mucilaginibacter hurinus sp. nov., isolated from briquette warehouse soil.</title>
        <authorList>
            <person name="Choi L."/>
        </authorList>
    </citation>
    <scope>NUCLEOTIDE SEQUENCE [LARGE SCALE GENOMIC DNA]</scope>
    <source>
        <strain evidence="6 7">ZR32</strain>
    </source>
</reference>
<protein>
    <submittedName>
        <fullName evidence="6">Glycoside hydrolase family 92 protein</fullName>
    </submittedName>
</protein>
<evidence type="ECO:0000313" key="7">
    <source>
        <dbReference type="Proteomes" id="UP000253209"/>
    </source>
</evidence>